<evidence type="ECO:0000313" key="4">
    <source>
        <dbReference type="Proteomes" id="UP000565078"/>
    </source>
</evidence>
<dbReference type="AlphaFoldDB" id="A0A7J4J0P7"/>
<gene>
    <name evidence="3" type="ORF">HA254_03110</name>
</gene>
<dbReference type="EMBL" id="DUGC01000052">
    <property type="protein sequence ID" value="HIH09637.1"/>
    <property type="molecule type" value="Genomic_DNA"/>
</dbReference>
<dbReference type="PROSITE" id="PS50846">
    <property type="entry name" value="HMA_2"/>
    <property type="match status" value="1"/>
</dbReference>
<dbReference type="Pfam" id="PF00403">
    <property type="entry name" value="HMA"/>
    <property type="match status" value="1"/>
</dbReference>
<name>A0A7J4J0P7_9ARCH</name>
<dbReference type="Proteomes" id="UP000565078">
    <property type="component" value="Unassembled WGS sequence"/>
</dbReference>
<sequence length="66" mass="7152">MEKSFQVEGMHCKSCKALIEMALGEIEGVSDASADFVKGTVKAKFADENSLKAARVAIEKEGYRVV</sequence>
<accession>A0A7J4J0P7</accession>
<dbReference type="GO" id="GO:0046872">
    <property type="term" value="F:metal ion binding"/>
    <property type="evidence" value="ECO:0007669"/>
    <property type="project" value="UniProtKB-KW"/>
</dbReference>
<protein>
    <submittedName>
        <fullName evidence="3">Heavy-metal-associated domain-containing protein</fullName>
    </submittedName>
</protein>
<dbReference type="PROSITE" id="PS01047">
    <property type="entry name" value="HMA_1"/>
    <property type="match status" value="1"/>
</dbReference>
<keyword evidence="1" id="KW-0479">Metal-binding</keyword>
<dbReference type="Gene3D" id="3.30.70.100">
    <property type="match status" value="1"/>
</dbReference>
<dbReference type="SUPFAM" id="SSF55008">
    <property type="entry name" value="HMA, heavy metal-associated domain"/>
    <property type="match status" value="1"/>
</dbReference>
<evidence type="ECO:0000256" key="1">
    <source>
        <dbReference type="ARBA" id="ARBA00022723"/>
    </source>
</evidence>
<dbReference type="CDD" id="cd00371">
    <property type="entry name" value="HMA"/>
    <property type="match status" value="1"/>
</dbReference>
<dbReference type="InterPro" id="IPR006121">
    <property type="entry name" value="HMA_dom"/>
</dbReference>
<feature type="domain" description="HMA" evidence="2">
    <location>
        <begin position="1"/>
        <end position="66"/>
    </location>
</feature>
<evidence type="ECO:0000259" key="2">
    <source>
        <dbReference type="PROSITE" id="PS50846"/>
    </source>
</evidence>
<proteinExistence type="predicted"/>
<reference evidence="4" key="1">
    <citation type="journal article" date="2020" name="bioRxiv">
        <title>A rank-normalized archaeal taxonomy based on genome phylogeny resolves widespread incomplete and uneven classifications.</title>
        <authorList>
            <person name="Rinke C."/>
            <person name="Chuvochina M."/>
            <person name="Mussig A.J."/>
            <person name="Chaumeil P.-A."/>
            <person name="Waite D.W."/>
            <person name="Whitman W.B."/>
            <person name="Parks D.H."/>
            <person name="Hugenholtz P."/>
        </authorList>
    </citation>
    <scope>NUCLEOTIDE SEQUENCE [LARGE SCALE GENOMIC DNA]</scope>
</reference>
<dbReference type="InterPro" id="IPR036163">
    <property type="entry name" value="HMA_dom_sf"/>
</dbReference>
<evidence type="ECO:0000313" key="3">
    <source>
        <dbReference type="EMBL" id="HIH09637.1"/>
    </source>
</evidence>
<organism evidence="3 4">
    <name type="scientific">Candidatus Iainarchaeum sp</name>
    <dbReference type="NCBI Taxonomy" id="3101447"/>
    <lineage>
        <taxon>Archaea</taxon>
        <taxon>Candidatus Iainarchaeota</taxon>
        <taxon>Candidatus Iainarchaeia</taxon>
        <taxon>Candidatus Iainarchaeales</taxon>
        <taxon>Candidatus Iainarchaeaceae</taxon>
        <taxon>Candidatus Iainarchaeum</taxon>
    </lineage>
</organism>
<comment type="caution">
    <text evidence="3">The sequence shown here is derived from an EMBL/GenBank/DDBJ whole genome shotgun (WGS) entry which is preliminary data.</text>
</comment>
<dbReference type="InterPro" id="IPR017969">
    <property type="entry name" value="Heavy-metal-associated_CS"/>
</dbReference>